<comment type="caution">
    <text evidence="5">The sequence shown here is derived from an EMBL/GenBank/DDBJ whole genome shotgun (WGS) entry which is preliminary data.</text>
</comment>
<keyword evidence="3" id="KW-0560">Oxidoreductase</keyword>
<name>A0ABR4JUG8_9EURO</name>
<gene>
    <name evidence="5" type="ORF">BJY01DRAFT_248465</name>
</gene>
<protein>
    <recommendedName>
        <fullName evidence="4">NAD(P)-binding domain-containing protein</fullName>
    </recommendedName>
</protein>
<keyword evidence="6" id="KW-1185">Reference proteome</keyword>
<evidence type="ECO:0000313" key="6">
    <source>
        <dbReference type="Proteomes" id="UP001610446"/>
    </source>
</evidence>
<organism evidence="5 6">
    <name type="scientific">Aspergillus pseudoustus</name>
    <dbReference type="NCBI Taxonomy" id="1810923"/>
    <lineage>
        <taxon>Eukaryota</taxon>
        <taxon>Fungi</taxon>
        <taxon>Dikarya</taxon>
        <taxon>Ascomycota</taxon>
        <taxon>Pezizomycotina</taxon>
        <taxon>Eurotiomycetes</taxon>
        <taxon>Eurotiomycetidae</taxon>
        <taxon>Eurotiales</taxon>
        <taxon>Aspergillaceae</taxon>
        <taxon>Aspergillus</taxon>
        <taxon>Aspergillus subgen. Nidulantes</taxon>
    </lineage>
</organism>
<feature type="domain" description="NAD(P)-binding" evidence="4">
    <location>
        <begin position="9"/>
        <end position="107"/>
    </location>
</feature>
<dbReference type="PANTHER" id="PTHR47706:SF9">
    <property type="entry name" value="NMRA-LIKE DOMAIN-CONTAINING PROTEIN-RELATED"/>
    <property type="match status" value="1"/>
</dbReference>
<evidence type="ECO:0000259" key="4">
    <source>
        <dbReference type="Pfam" id="PF13460"/>
    </source>
</evidence>
<evidence type="ECO:0000313" key="5">
    <source>
        <dbReference type="EMBL" id="KAL2843690.1"/>
    </source>
</evidence>
<proteinExistence type="inferred from homology"/>
<dbReference type="InterPro" id="IPR016040">
    <property type="entry name" value="NAD(P)-bd_dom"/>
</dbReference>
<dbReference type="Pfam" id="PF13460">
    <property type="entry name" value="NAD_binding_10"/>
    <property type="match status" value="1"/>
</dbReference>
<sequence>MTFTLGIAGITGKFARRILARLLKQTPELQIRGYCRQFKNLPVALLTADNVQIVQGAHDDIENIHTFVQGCDVVICCYLGGPDVMTNGQKFLIDACEEAGVPRYIASDYSLDYTGLDYGDIPPKDAMKDVLEYISTKKSVRGVHVLIGGFMETLFSPFFGLYDAQDNVLSYWGDEESVWESTTYGNAADFVAKIALDPEATGFQRFIGDRKTTIQIGQALREVYGQKPTLKNRGSLQDLRARIKQLRDRDPVNVFSYLALSYQYYCLTGKGTIPKQSENTKYSDIQHESFQDFFRGRSRLAIPFANAEVGSSLVI</sequence>
<evidence type="ECO:0000256" key="3">
    <source>
        <dbReference type="ARBA" id="ARBA00023002"/>
    </source>
</evidence>
<dbReference type="InterPro" id="IPR051609">
    <property type="entry name" value="NmrA/Isoflavone_reductase-like"/>
</dbReference>
<dbReference type="InterPro" id="IPR036291">
    <property type="entry name" value="NAD(P)-bd_dom_sf"/>
</dbReference>
<accession>A0ABR4JUG8</accession>
<dbReference type="EMBL" id="JBFXLU010000087">
    <property type="protein sequence ID" value="KAL2843690.1"/>
    <property type="molecule type" value="Genomic_DNA"/>
</dbReference>
<reference evidence="5 6" key="1">
    <citation type="submission" date="2024-07" db="EMBL/GenBank/DDBJ databases">
        <title>Section-level genome sequencing and comparative genomics of Aspergillus sections Usti and Cavernicolus.</title>
        <authorList>
            <consortium name="Lawrence Berkeley National Laboratory"/>
            <person name="Nybo J.L."/>
            <person name="Vesth T.C."/>
            <person name="Theobald S."/>
            <person name="Frisvad J.C."/>
            <person name="Larsen T.O."/>
            <person name="Kjaerboelling I."/>
            <person name="Rothschild-Mancinelli K."/>
            <person name="Lyhne E.K."/>
            <person name="Kogle M.E."/>
            <person name="Barry K."/>
            <person name="Clum A."/>
            <person name="Na H."/>
            <person name="Ledsgaard L."/>
            <person name="Lin J."/>
            <person name="Lipzen A."/>
            <person name="Kuo A."/>
            <person name="Riley R."/>
            <person name="Mondo S."/>
            <person name="Labutti K."/>
            <person name="Haridas S."/>
            <person name="Pangalinan J."/>
            <person name="Salamov A.A."/>
            <person name="Simmons B.A."/>
            <person name="Magnuson J.K."/>
            <person name="Chen J."/>
            <person name="Drula E."/>
            <person name="Henrissat B."/>
            <person name="Wiebenga A."/>
            <person name="Lubbers R.J."/>
            <person name="Gomes A.C."/>
            <person name="Makela M.R."/>
            <person name="Stajich J."/>
            <person name="Grigoriev I.V."/>
            <person name="Mortensen U.H."/>
            <person name="De Vries R.P."/>
            <person name="Baker S.E."/>
            <person name="Andersen M.R."/>
        </authorList>
    </citation>
    <scope>NUCLEOTIDE SEQUENCE [LARGE SCALE GENOMIC DNA]</scope>
    <source>
        <strain evidence="5 6">CBS 123904</strain>
    </source>
</reference>
<keyword evidence="2" id="KW-0521">NADP</keyword>
<dbReference type="Proteomes" id="UP001610446">
    <property type="component" value="Unassembled WGS sequence"/>
</dbReference>
<evidence type="ECO:0000256" key="1">
    <source>
        <dbReference type="ARBA" id="ARBA00005725"/>
    </source>
</evidence>
<comment type="similarity">
    <text evidence="1">Belongs to the NmrA-type oxidoreductase family. Isoflavone reductase subfamily.</text>
</comment>
<dbReference type="PANTHER" id="PTHR47706">
    <property type="entry name" value="NMRA-LIKE FAMILY PROTEIN"/>
    <property type="match status" value="1"/>
</dbReference>
<evidence type="ECO:0000256" key="2">
    <source>
        <dbReference type="ARBA" id="ARBA00022857"/>
    </source>
</evidence>
<dbReference type="SUPFAM" id="SSF51735">
    <property type="entry name" value="NAD(P)-binding Rossmann-fold domains"/>
    <property type="match status" value="1"/>
</dbReference>
<dbReference type="Gene3D" id="3.40.50.720">
    <property type="entry name" value="NAD(P)-binding Rossmann-like Domain"/>
    <property type="match status" value="1"/>
</dbReference>